<name>A0ABW9ZRS3_9BACT</name>
<feature type="chain" id="PRO_5047425293" description="Lipoprotein" evidence="1">
    <location>
        <begin position="21"/>
        <end position="148"/>
    </location>
</feature>
<evidence type="ECO:0000313" key="3">
    <source>
        <dbReference type="Proteomes" id="UP000753802"/>
    </source>
</evidence>
<sequence length="148" mass="16919">MLKNIFSLFFIGLTLGFLNACDSQYTQFEIFPIDPGGSHLTVSSVDSLPVKHFFLDGHIDLPDSVEVRKKILAYVSWNEKETLTKNKAVELMFYISQTGFNKDAKAVHNDLNKVHDPYLSLIYRKGNLYSSAFYDGKKMLGVSYEMYK</sequence>
<comment type="caution">
    <text evidence="2">The sequence shown here is derived from an EMBL/GenBank/DDBJ whole genome shotgun (WGS) entry which is preliminary data.</text>
</comment>
<protein>
    <recommendedName>
        <fullName evidence="4">Lipoprotein</fullName>
    </recommendedName>
</protein>
<organism evidence="2 3">
    <name type="scientific">Sediminibacterium roseum</name>
    <dbReference type="NCBI Taxonomy" id="1978412"/>
    <lineage>
        <taxon>Bacteria</taxon>
        <taxon>Pseudomonadati</taxon>
        <taxon>Bacteroidota</taxon>
        <taxon>Chitinophagia</taxon>
        <taxon>Chitinophagales</taxon>
        <taxon>Chitinophagaceae</taxon>
        <taxon>Sediminibacterium</taxon>
    </lineage>
</organism>
<keyword evidence="3" id="KW-1185">Reference proteome</keyword>
<evidence type="ECO:0008006" key="4">
    <source>
        <dbReference type="Google" id="ProtNLM"/>
    </source>
</evidence>
<gene>
    <name evidence="2" type="ORF">GWC95_04720</name>
</gene>
<evidence type="ECO:0000256" key="1">
    <source>
        <dbReference type="SAM" id="SignalP"/>
    </source>
</evidence>
<proteinExistence type="predicted"/>
<feature type="signal peptide" evidence="1">
    <location>
        <begin position="1"/>
        <end position="20"/>
    </location>
</feature>
<dbReference type="Proteomes" id="UP000753802">
    <property type="component" value="Unassembled WGS sequence"/>
</dbReference>
<reference evidence="2 3" key="1">
    <citation type="submission" date="2020-01" db="EMBL/GenBank/DDBJ databases">
        <title>Genome analysis.</title>
        <authorList>
            <person name="Wu S."/>
            <person name="Wang G."/>
        </authorList>
    </citation>
    <scope>NUCLEOTIDE SEQUENCE [LARGE SCALE GENOMIC DNA]</scope>
    <source>
        <strain evidence="2 3">SYL130</strain>
    </source>
</reference>
<accession>A0ABW9ZRS3</accession>
<keyword evidence="1" id="KW-0732">Signal</keyword>
<evidence type="ECO:0000313" key="2">
    <source>
        <dbReference type="EMBL" id="NCI49215.1"/>
    </source>
</evidence>
<dbReference type="RefSeq" id="WP_161817545.1">
    <property type="nucleotide sequence ID" value="NZ_JAACJS010000004.1"/>
</dbReference>
<dbReference type="EMBL" id="JAACJS010000004">
    <property type="protein sequence ID" value="NCI49215.1"/>
    <property type="molecule type" value="Genomic_DNA"/>
</dbReference>